<keyword evidence="5" id="KW-0472">Membrane</keyword>
<organism evidence="6 7">
    <name type="scientific">Furculomyces boomerangus</name>
    <dbReference type="NCBI Taxonomy" id="61424"/>
    <lineage>
        <taxon>Eukaryota</taxon>
        <taxon>Fungi</taxon>
        <taxon>Fungi incertae sedis</taxon>
        <taxon>Zoopagomycota</taxon>
        <taxon>Kickxellomycotina</taxon>
        <taxon>Harpellomycetes</taxon>
        <taxon>Harpellales</taxon>
        <taxon>Harpellaceae</taxon>
        <taxon>Furculomyces</taxon>
    </lineage>
</organism>
<dbReference type="Gene3D" id="3.40.50.300">
    <property type="entry name" value="P-loop containing nucleotide triphosphate hydrolases"/>
    <property type="match status" value="1"/>
</dbReference>
<feature type="transmembrane region" description="Helical" evidence="5">
    <location>
        <begin position="483"/>
        <end position="502"/>
    </location>
</feature>
<comment type="similarity">
    <text evidence="1">Belongs to the IPP transferase family.</text>
</comment>
<dbReference type="Pfam" id="PF03134">
    <property type="entry name" value="TB2_DP1_HVA22"/>
    <property type="match status" value="1"/>
</dbReference>
<evidence type="ECO:0000256" key="4">
    <source>
        <dbReference type="ARBA" id="ARBA00022840"/>
    </source>
</evidence>
<dbReference type="AlphaFoldDB" id="A0A2T9YBY4"/>
<sequence length="540" mass="61721">MNKACKQVFAVIGTTGVGKSKLGIELAKAINGEVINSDSLQVSASVYKGYDIITNKVTTEEMDGIPHHLLGFLDVDKQYTVQDFEVDANKKIEELTAKNKNPILVGGTNYYVQSILFNKSLVTKSSRNGSENIKKTENDTYLNKNTCDEESDSEFIINNKKISEYSNQELIDQLYLVDPEMSRRWHPNNRRKVIRSLQVYYETGKSHSSWIKESEEALKSDEVLRFPSCVFWLYSKPDDLNKRLDSRVDQMISSGLFQELDKFKEFINETKKNGLSKTLDNDYSFGIKQAIGFKEFQQYLDEKEKGNKELDQIKNECIDEMKRNTRKYAKKQVSWIKNKLLPIYCESKQYQKQSHLYILDATDLSRWDSSVKDVAVDIAKKFIGGGVLPEPSGLSEVAREHMGNDKTKVPKAYIGLAIASILSILVFFNIGARFIVNVIGFGYSAIASINAIESTTKEDDTQWLTYWVIYGSLNLAEYFSGFILYWIPYYYVLKLFFIIYLMHPKTRGAERIYFIAGGSIPATHVHVSEIEVDVSEKKKS</sequence>
<keyword evidence="4" id="KW-0067">ATP-binding</keyword>
<dbReference type="Proteomes" id="UP000245699">
    <property type="component" value="Unassembled WGS sequence"/>
</dbReference>
<gene>
    <name evidence="6" type="ORF">BB559_004904</name>
</gene>
<dbReference type="GO" id="GO:0005739">
    <property type="term" value="C:mitochondrion"/>
    <property type="evidence" value="ECO:0007669"/>
    <property type="project" value="TreeGrafter"/>
</dbReference>
<dbReference type="HAMAP" id="MF_00185">
    <property type="entry name" value="IPP_trans"/>
    <property type="match status" value="1"/>
</dbReference>
<dbReference type="GO" id="GO:0006400">
    <property type="term" value="P:tRNA modification"/>
    <property type="evidence" value="ECO:0007669"/>
    <property type="project" value="TreeGrafter"/>
</dbReference>
<evidence type="ECO:0000256" key="2">
    <source>
        <dbReference type="ARBA" id="ARBA00022679"/>
    </source>
</evidence>
<dbReference type="InterPro" id="IPR027417">
    <property type="entry name" value="P-loop_NTPase"/>
</dbReference>
<keyword evidence="2" id="KW-0808">Transferase</keyword>
<dbReference type="PANTHER" id="PTHR11088">
    <property type="entry name" value="TRNA DIMETHYLALLYLTRANSFERASE"/>
    <property type="match status" value="1"/>
</dbReference>
<proteinExistence type="inferred from homology"/>
<keyword evidence="3" id="KW-0547">Nucleotide-binding</keyword>
<accession>A0A2T9YBY4</accession>
<name>A0A2T9YBY4_9FUNG</name>
<comment type="caution">
    <text evidence="6">The sequence shown here is derived from an EMBL/GenBank/DDBJ whole genome shotgun (WGS) entry which is preliminary data.</text>
</comment>
<evidence type="ECO:0000256" key="1">
    <source>
        <dbReference type="ARBA" id="ARBA00005842"/>
    </source>
</evidence>
<evidence type="ECO:0000256" key="5">
    <source>
        <dbReference type="SAM" id="Phobius"/>
    </source>
</evidence>
<dbReference type="Pfam" id="PF01715">
    <property type="entry name" value="IPPT"/>
    <property type="match status" value="1"/>
</dbReference>
<dbReference type="GO" id="GO:0052381">
    <property type="term" value="F:tRNA dimethylallyltransferase activity"/>
    <property type="evidence" value="ECO:0007669"/>
    <property type="project" value="InterPro"/>
</dbReference>
<reference evidence="6 7" key="1">
    <citation type="journal article" date="2018" name="MBio">
        <title>Comparative Genomics Reveals the Core Gene Toolbox for the Fungus-Insect Symbiosis.</title>
        <authorList>
            <person name="Wang Y."/>
            <person name="Stata M."/>
            <person name="Wang W."/>
            <person name="Stajich J.E."/>
            <person name="White M.M."/>
            <person name="Moncalvo J.M."/>
        </authorList>
    </citation>
    <scope>NUCLEOTIDE SEQUENCE [LARGE SCALE GENOMIC DNA]</scope>
    <source>
        <strain evidence="6 7">AUS-77-4</strain>
    </source>
</reference>
<protein>
    <submittedName>
        <fullName evidence="6">Uncharacterized protein</fullName>
    </submittedName>
</protein>
<dbReference type="PANTHER" id="PTHR11088:SF89">
    <property type="entry name" value="TRNA DIMETHYLALLYLTRANSFERASE"/>
    <property type="match status" value="1"/>
</dbReference>
<evidence type="ECO:0000313" key="6">
    <source>
        <dbReference type="EMBL" id="PVU89840.1"/>
    </source>
</evidence>
<dbReference type="Gene3D" id="1.10.20.140">
    <property type="match status" value="1"/>
</dbReference>
<dbReference type="InterPro" id="IPR018022">
    <property type="entry name" value="IPT"/>
</dbReference>
<keyword evidence="5" id="KW-0812">Transmembrane</keyword>
<dbReference type="STRING" id="61424.A0A2T9YBY4"/>
<dbReference type="InterPro" id="IPR039657">
    <property type="entry name" value="Dimethylallyltransferase"/>
</dbReference>
<feature type="transmembrane region" description="Helical" evidence="5">
    <location>
        <begin position="412"/>
        <end position="436"/>
    </location>
</feature>
<keyword evidence="7" id="KW-1185">Reference proteome</keyword>
<dbReference type="InterPro" id="IPR004345">
    <property type="entry name" value="TB2_DP1_HVA22"/>
</dbReference>
<evidence type="ECO:0000256" key="3">
    <source>
        <dbReference type="ARBA" id="ARBA00022741"/>
    </source>
</evidence>
<dbReference type="GO" id="GO:0005524">
    <property type="term" value="F:ATP binding"/>
    <property type="evidence" value="ECO:0007669"/>
    <property type="project" value="UniProtKB-KW"/>
</dbReference>
<evidence type="ECO:0000313" key="7">
    <source>
        <dbReference type="Proteomes" id="UP000245699"/>
    </source>
</evidence>
<dbReference type="OrthoDB" id="775260at2759"/>
<dbReference type="EMBL" id="MBFT01000519">
    <property type="protein sequence ID" value="PVU89840.1"/>
    <property type="molecule type" value="Genomic_DNA"/>
</dbReference>
<keyword evidence="5" id="KW-1133">Transmembrane helix</keyword>
<dbReference type="SUPFAM" id="SSF52540">
    <property type="entry name" value="P-loop containing nucleoside triphosphate hydrolases"/>
    <property type="match status" value="1"/>
</dbReference>